<evidence type="ECO:0000313" key="1">
    <source>
        <dbReference type="EMBL" id="VTP61547.1"/>
    </source>
</evidence>
<accession>A0A4U9HCX1</accession>
<organism evidence="1 2">
    <name type="scientific">Serratia rubidaea</name>
    <name type="common">Serratia marinorubra</name>
    <dbReference type="NCBI Taxonomy" id="61652"/>
    <lineage>
        <taxon>Bacteria</taxon>
        <taxon>Pseudomonadati</taxon>
        <taxon>Pseudomonadota</taxon>
        <taxon>Gammaproteobacteria</taxon>
        <taxon>Enterobacterales</taxon>
        <taxon>Yersiniaceae</taxon>
        <taxon>Serratia</taxon>
    </lineage>
</organism>
<dbReference type="EMBL" id="LR590463">
    <property type="protein sequence ID" value="VTP61547.1"/>
    <property type="molecule type" value="Genomic_DNA"/>
</dbReference>
<protein>
    <submittedName>
        <fullName evidence="1">Uncharacterized protein conserved in bacteria</fullName>
    </submittedName>
</protein>
<dbReference type="SUPFAM" id="SSF69279">
    <property type="entry name" value="Phage tail proteins"/>
    <property type="match status" value="1"/>
</dbReference>
<dbReference type="Proteomes" id="UP000307968">
    <property type="component" value="Chromosome"/>
</dbReference>
<proteinExistence type="predicted"/>
<sequence length="109" mass="11971">MFFLRWGSGSVPAFTVRNSATTTGEHYRYAAPFLDAGDDGTSEPETESGAFYARLHHERELNSSARLHLFSNAAQLTPGGVLESDGSRLWSFSLEQNYKVTHVSKSAVS</sequence>
<name>A0A4U9HCX1_SERRU</name>
<reference evidence="1 2" key="1">
    <citation type="submission" date="2019-05" db="EMBL/GenBank/DDBJ databases">
        <authorList>
            <consortium name="Pathogen Informatics"/>
        </authorList>
    </citation>
    <scope>NUCLEOTIDE SEQUENCE [LARGE SCALE GENOMIC DNA]</scope>
    <source>
        <strain evidence="1 2">NCTC12971</strain>
    </source>
</reference>
<gene>
    <name evidence="1" type="ORF">NCTC12971_02061</name>
</gene>
<evidence type="ECO:0000313" key="2">
    <source>
        <dbReference type="Proteomes" id="UP000307968"/>
    </source>
</evidence>
<dbReference type="AlphaFoldDB" id="A0A4U9HCX1"/>